<dbReference type="Gene3D" id="3.30.420.10">
    <property type="entry name" value="Ribonuclease H-like superfamily/Ribonuclease H"/>
    <property type="match status" value="1"/>
</dbReference>
<protein>
    <submittedName>
        <fullName evidence="1">Uncharacterized protein</fullName>
    </submittedName>
</protein>
<name>A0A8X6UXR6_TRICX</name>
<dbReference type="AlphaFoldDB" id="A0A8X6UXR6"/>
<reference evidence="1" key="1">
    <citation type="submission" date="2020-08" db="EMBL/GenBank/DDBJ databases">
        <title>Multicomponent nature underlies the extraordinary mechanical properties of spider dragline silk.</title>
        <authorList>
            <person name="Kono N."/>
            <person name="Nakamura H."/>
            <person name="Mori M."/>
            <person name="Yoshida Y."/>
            <person name="Ohtoshi R."/>
            <person name="Malay A.D."/>
            <person name="Moran D.A.P."/>
            <person name="Tomita M."/>
            <person name="Numata K."/>
            <person name="Arakawa K."/>
        </authorList>
    </citation>
    <scope>NUCLEOTIDE SEQUENCE</scope>
</reference>
<dbReference type="InterPro" id="IPR036397">
    <property type="entry name" value="RNaseH_sf"/>
</dbReference>
<accession>A0A8X6UXR6</accession>
<keyword evidence="2" id="KW-1185">Reference proteome</keyword>
<proteinExistence type="predicted"/>
<evidence type="ECO:0000313" key="1">
    <source>
        <dbReference type="EMBL" id="GFX91738.1"/>
    </source>
</evidence>
<evidence type="ECO:0000313" key="2">
    <source>
        <dbReference type="Proteomes" id="UP000887159"/>
    </source>
</evidence>
<organism evidence="1 2">
    <name type="scientific">Trichonephila clavipes</name>
    <name type="common">Golden silk orbweaver</name>
    <name type="synonym">Nephila clavipes</name>
    <dbReference type="NCBI Taxonomy" id="2585209"/>
    <lineage>
        <taxon>Eukaryota</taxon>
        <taxon>Metazoa</taxon>
        <taxon>Ecdysozoa</taxon>
        <taxon>Arthropoda</taxon>
        <taxon>Chelicerata</taxon>
        <taxon>Arachnida</taxon>
        <taxon>Araneae</taxon>
        <taxon>Araneomorphae</taxon>
        <taxon>Entelegynae</taxon>
        <taxon>Araneoidea</taxon>
        <taxon>Nephilidae</taxon>
        <taxon>Trichonephila</taxon>
    </lineage>
</organism>
<gene>
    <name evidence="1" type="ORF">TNCV_3529371</name>
</gene>
<dbReference type="EMBL" id="BMAU01021136">
    <property type="protein sequence ID" value="GFX91738.1"/>
    <property type="molecule type" value="Genomic_DNA"/>
</dbReference>
<sequence length="71" mass="8260">MSAYSPDMSHFEYVWDLVGRRLDRNPHPTASKDELLLRIKAIWNSLLQADIRSLFDSMPHRIAAHGGYTKY</sequence>
<dbReference type="Proteomes" id="UP000887159">
    <property type="component" value="Unassembled WGS sequence"/>
</dbReference>
<comment type="caution">
    <text evidence="1">The sequence shown here is derived from an EMBL/GenBank/DDBJ whole genome shotgun (WGS) entry which is preliminary data.</text>
</comment>
<dbReference type="GO" id="GO:0003676">
    <property type="term" value="F:nucleic acid binding"/>
    <property type="evidence" value="ECO:0007669"/>
    <property type="project" value="InterPro"/>
</dbReference>